<accession>A0A3E3E300</accession>
<dbReference type="InterPro" id="IPR051612">
    <property type="entry name" value="Teichoic_Acid_Biosynth"/>
</dbReference>
<sequence>MNKLEYTLSNIFLHFFYYLFCLIPVNNKKITFSTPRNTKLDGNIKYIYRALKEKRDDLKFVFLFDKYDYSLKGKILYLLRLVKGVYHLATSRVFIVDNAYFPVHVIKHKKRTVVIQVWHAAGAMKKFGNDVEIKEEAVEDKFRHKNYDYCIMGSDFSKKHYATAFGMDEEKVLVLGSARTDLFFKEDVLDRVENEFYDKYPNLKSKKIILYAPTFRGRGNEKDTKLHLNVEKMKEELEGLGYVLLYKPHLNAKSEDNKDDDFIKYLDKEDVLNKVMPVCDIFITDYSSAVIEYSVLRKPLILYVFDLEEYIDDPGFYQDFKTEMIGEQVKKTDDVIRLIKDNKFDLSGYDEFINTHYKYLDGNSSDRIADYLIKNFIDKK</sequence>
<evidence type="ECO:0000256" key="1">
    <source>
        <dbReference type="ARBA" id="ARBA00004202"/>
    </source>
</evidence>
<dbReference type="PANTHER" id="PTHR37316">
    <property type="entry name" value="TEICHOIC ACID GLYCEROL-PHOSPHATE PRIMASE"/>
    <property type="match status" value="1"/>
</dbReference>
<name>A0A3E3E300_9FIRM</name>
<protein>
    <recommendedName>
        <fullName evidence="10">CDP-glycerol--glycerophosphate glycerophosphotransferase</fullName>
    </recommendedName>
</protein>
<keyword evidence="3" id="KW-1003">Cell membrane</keyword>
<dbReference type="GO" id="GO:0047355">
    <property type="term" value="F:CDP-glycerol glycerophosphotransferase activity"/>
    <property type="evidence" value="ECO:0007669"/>
    <property type="project" value="InterPro"/>
</dbReference>
<proteinExistence type="inferred from homology"/>
<dbReference type="Gene3D" id="3.40.50.11820">
    <property type="match status" value="1"/>
</dbReference>
<keyword evidence="7" id="KW-1133">Transmembrane helix</keyword>
<evidence type="ECO:0000256" key="4">
    <source>
        <dbReference type="ARBA" id="ARBA00022679"/>
    </source>
</evidence>
<evidence type="ECO:0000256" key="5">
    <source>
        <dbReference type="ARBA" id="ARBA00022944"/>
    </source>
</evidence>
<evidence type="ECO:0000256" key="2">
    <source>
        <dbReference type="ARBA" id="ARBA00010488"/>
    </source>
</evidence>
<feature type="transmembrane region" description="Helical" evidence="7">
    <location>
        <begin position="6"/>
        <end position="26"/>
    </location>
</feature>
<dbReference type="GO" id="GO:0005886">
    <property type="term" value="C:plasma membrane"/>
    <property type="evidence" value="ECO:0007669"/>
    <property type="project" value="UniProtKB-SubCell"/>
</dbReference>
<dbReference type="Proteomes" id="UP000261212">
    <property type="component" value="Unassembled WGS sequence"/>
</dbReference>
<dbReference type="InterPro" id="IPR007554">
    <property type="entry name" value="Glycerophosphate_synth"/>
</dbReference>
<keyword evidence="5" id="KW-0777">Teichoic acid biosynthesis</keyword>
<comment type="similarity">
    <text evidence="2">Belongs to the CDP-glycerol glycerophosphotransferase family.</text>
</comment>
<comment type="subcellular location">
    <subcellularLocation>
        <location evidence="1">Cell membrane</location>
        <topology evidence="1">Peripheral membrane protein</topology>
    </subcellularLocation>
</comment>
<dbReference type="GO" id="GO:0019350">
    <property type="term" value="P:teichoic acid biosynthetic process"/>
    <property type="evidence" value="ECO:0007669"/>
    <property type="project" value="UniProtKB-KW"/>
</dbReference>
<keyword evidence="6 7" id="KW-0472">Membrane</keyword>
<dbReference type="RefSeq" id="WP_117531794.1">
    <property type="nucleotide sequence ID" value="NZ_CP176644.1"/>
</dbReference>
<comment type="caution">
    <text evidence="8">The sequence shown here is derived from an EMBL/GenBank/DDBJ whole genome shotgun (WGS) entry which is preliminary data.</text>
</comment>
<dbReference type="InterPro" id="IPR043148">
    <property type="entry name" value="TagF_C"/>
</dbReference>
<dbReference type="Pfam" id="PF04464">
    <property type="entry name" value="Glyphos_transf"/>
    <property type="match status" value="1"/>
</dbReference>
<keyword evidence="4" id="KW-0808">Transferase</keyword>
<dbReference type="EMBL" id="QUSM01000002">
    <property type="protein sequence ID" value="RGD75549.1"/>
    <property type="molecule type" value="Genomic_DNA"/>
</dbReference>
<evidence type="ECO:0000256" key="3">
    <source>
        <dbReference type="ARBA" id="ARBA00022475"/>
    </source>
</evidence>
<organism evidence="8 9">
    <name type="scientific">Anaerofustis stercorihominis</name>
    <dbReference type="NCBI Taxonomy" id="214853"/>
    <lineage>
        <taxon>Bacteria</taxon>
        <taxon>Bacillati</taxon>
        <taxon>Bacillota</taxon>
        <taxon>Clostridia</taxon>
        <taxon>Eubacteriales</taxon>
        <taxon>Eubacteriaceae</taxon>
        <taxon>Anaerofustis</taxon>
    </lineage>
</organism>
<dbReference type="Gene3D" id="3.40.50.12580">
    <property type="match status" value="1"/>
</dbReference>
<gene>
    <name evidence="8" type="ORF">DW687_04280</name>
</gene>
<dbReference type="InterPro" id="IPR043149">
    <property type="entry name" value="TagF_N"/>
</dbReference>
<evidence type="ECO:0000256" key="7">
    <source>
        <dbReference type="SAM" id="Phobius"/>
    </source>
</evidence>
<evidence type="ECO:0008006" key="10">
    <source>
        <dbReference type="Google" id="ProtNLM"/>
    </source>
</evidence>
<evidence type="ECO:0000313" key="8">
    <source>
        <dbReference type="EMBL" id="RGD75549.1"/>
    </source>
</evidence>
<reference evidence="8 9" key="1">
    <citation type="submission" date="2018-08" db="EMBL/GenBank/DDBJ databases">
        <title>A genome reference for cultivated species of the human gut microbiota.</title>
        <authorList>
            <person name="Zou Y."/>
            <person name="Xue W."/>
            <person name="Luo G."/>
        </authorList>
    </citation>
    <scope>NUCLEOTIDE SEQUENCE [LARGE SCALE GENOMIC DNA]</scope>
    <source>
        <strain evidence="8 9">AM25-6</strain>
    </source>
</reference>
<dbReference type="PANTHER" id="PTHR37316:SF3">
    <property type="entry name" value="TEICHOIC ACID GLYCEROL-PHOSPHATE TRANSFERASE"/>
    <property type="match status" value="1"/>
</dbReference>
<dbReference type="AlphaFoldDB" id="A0A3E3E300"/>
<evidence type="ECO:0000256" key="6">
    <source>
        <dbReference type="ARBA" id="ARBA00023136"/>
    </source>
</evidence>
<evidence type="ECO:0000313" key="9">
    <source>
        <dbReference type="Proteomes" id="UP000261212"/>
    </source>
</evidence>
<keyword evidence="7" id="KW-0812">Transmembrane</keyword>
<dbReference type="SUPFAM" id="SSF53756">
    <property type="entry name" value="UDP-Glycosyltransferase/glycogen phosphorylase"/>
    <property type="match status" value="1"/>
</dbReference>